<reference evidence="2" key="2">
    <citation type="journal article" date="2014" name="ISME J.">
        <title>Microbial stratification in low pH oxic and suboxic macroscopic growths along an acid mine drainage.</title>
        <authorList>
            <person name="Mendez-Garcia C."/>
            <person name="Mesa V."/>
            <person name="Sprenger R.R."/>
            <person name="Richter M."/>
            <person name="Diez M.S."/>
            <person name="Solano J."/>
            <person name="Bargiela R."/>
            <person name="Golyshina O.V."/>
            <person name="Manteca A."/>
            <person name="Ramos J.L."/>
            <person name="Gallego J.R."/>
            <person name="Llorente I."/>
            <person name="Martins Dos Santos V.A."/>
            <person name="Jensen O.N."/>
            <person name="Pelaez A.I."/>
            <person name="Sanchez J."/>
            <person name="Ferrer M."/>
        </authorList>
    </citation>
    <scope>NUCLEOTIDE SEQUENCE</scope>
</reference>
<dbReference type="SUPFAM" id="SSF81301">
    <property type="entry name" value="Nucleotidyltransferase"/>
    <property type="match status" value="1"/>
</dbReference>
<dbReference type="Gene3D" id="3.30.460.10">
    <property type="entry name" value="Beta Polymerase, domain 2"/>
    <property type="match status" value="1"/>
</dbReference>
<protein>
    <submittedName>
        <fullName evidence="2">Iojap-related protein</fullName>
    </submittedName>
</protein>
<dbReference type="GO" id="GO:0090071">
    <property type="term" value="P:negative regulation of ribosome biogenesis"/>
    <property type="evidence" value="ECO:0007669"/>
    <property type="project" value="TreeGrafter"/>
</dbReference>
<accession>T0Z3T3</accession>
<evidence type="ECO:0000256" key="1">
    <source>
        <dbReference type="ARBA" id="ARBA00010574"/>
    </source>
</evidence>
<dbReference type="EMBL" id="AUZZ01007412">
    <property type="protein sequence ID" value="EQD42581.1"/>
    <property type="molecule type" value="Genomic_DNA"/>
</dbReference>
<dbReference type="GO" id="GO:0043023">
    <property type="term" value="F:ribosomal large subunit binding"/>
    <property type="evidence" value="ECO:0007669"/>
    <property type="project" value="TreeGrafter"/>
</dbReference>
<dbReference type="PANTHER" id="PTHR21043:SF0">
    <property type="entry name" value="MITOCHONDRIAL ASSEMBLY OF RIBOSOMAL LARGE SUBUNIT PROTEIN 1"/>
    <property type="match status" value="1"/>
</dbReference>
<reference evidence="2" key="1">
    <citation type="submission" date="2013-08" db="EMBL/GenBank/DDBJ databases">
        <authorList>
            <person name="Mendez C."/>
            <person name="Richter M."/>
            <person name="Ferrer M."/>
            <person name="Sanchez J."/>
        </authorList>
    </citation>
    <scope>NUCLEOTIDE SEQUENCE</scope>
</reference>
<gene>
    <name evidence="2" type="ORF">B2A_10278</name>
</gene>
<comment type="similarity">
    <text evidence="1">Belongs to the Iojap/RsfS family.</text>
</comment>
<dbReference type="Pfam" id="PF02410">
    <property type="entry name" value="RsfS"/>
    <property type="match status" value="1"/>
</dbReference>
<dbReference type="InterPro" id="IPR004394">
    <property type="entry name" value="Iojap/RsfS/C7orf30"/>
</dbReference>
<evidence type="ECO:0000313" key="2">
    <source>
        <dbReference type="EMBL" id="EQD42581.1"/>
    </source>
</evidence>
<sequence>MSPLSASGTDEGSWACLDFDSVIGHVFLPGERAYYDLEGLWGPARAVRARAPRLRTTAPADG</sequence>
<organism evidence="2">
    <name type="scientific">mine drainage metagenome</name>
    <dbReference type="NCBI Taxonomy" id="410659"/>
    <lineage>
        <taxon>unclassified sequences</taxon>
        <taxon>metagenomes</taxon>
        <taxon>ecological metagenomes</taxon>
    </lineage>
</organism>
<dbReference type="PANTHER" id="PTHR21043">
    <property type="entry name" value="IOJAP SUPERFAMILY ORTHOLOG"/>
    <property type="match status" value="1"/>
</dbReference>
<dbReference type="GO" id="GO:0017148">
    <property type="term" value="P:negative regulation of translation"/>
    <property type="evidence" value="ECO:0007669"/>
    <property type="project" value="TreeGrafter"/>
</dbReference>
<comment type="caution">
    <text evidence="2">The sequence shown here is derived from an EMBL/GenBank/DDBJ whole genome shotgun (WGS) entry which is preliminary data.</text>
</comment>
<proteinExistence type="inferred from homology"/>
<dbReference type="InterPro" id="IPR043519">
    <property type="entry name" value="NT_sf"/>
</dbReference>
<dbReference type="AlphaFoldDB" id="T0Z3T3"/>
<name>T0Z3T3_9ZZZZ</name>